<gene>
    <name evidence="1" type="ORF">LCGC14_1713720</name>
</gene>
<protein>
    <submittedName>
        <fullName evidence="1">Uncharacterized protein</fullName>
    </submittedName>
</protein>
<evidence type="ECO:0000313" key="1">
    <source>
        <dbReference type="EMBL" id="KKM13694.1"/>
    </source>
</evidence>
<sequence>MPEYVKDFGRNPEQFKREEFLKHAETIRKPNGMDVTYHLEPGRLFMPILVDRQEFFDIGGYPEGNPPGTTGDKDLIRRYAEAGFKHVTAMGSVVYHVQCGEQEWP</sequence>
<proteinExistence type="predicted"/>
<dbReference type="InterPro" id="IPR029044">
    <property type="entry name" value="Nucleotide-diphossugar_trans"/>
</dbReference>
<dbReference type="EMBL" id="LAZR01015325">
    <property type="protein sequence ID" value="KKM13694.1"/>
    <property type="molecule type" value="Genomic_DNA"/>
</dbReference>
<accession>A0A0F9I1W0</accession>
<name>A0A0F9I1W0_9ZZZZ</name>
<organism evidence="1">
    <name type="scientific">marine sediment metagenome</name>
    <dbReference type="NCBI Taxonomy" id="412755"/>
    <lineage>
        <taxon>unclassified sequences</taxon>
        <taxon>metagenomes</taxon>
        <taxon>ecological metagenomes</taxon>
    </lineage>
</organism>
<reference evidence="1" key="1">
    <citation type="journal article" date="2015" name="Nature">
        <title>Complex archaea that bridge the gap between prokaryotes and eukaryotes.</title>
        <authorList>
            <person name="Spang A."/>
            <person name="Saw J.H."/>
            <person name="Jorgensen S.L."/>
            <person name="Zaremba-Niedzwiedzka K."/>
            <person name="Martijn J."/>
            <person name="Lind A.E."/>
            <person name="van Eijk R."/>
            <person name="Schleper C."/>
            <person name="Guy L."/>
            <person name="Ettema T.J."/>
        </authorList>
    </citation>
    <scope>NUCLEOTIDE SEQUENCE</scope>
</reference>
<dbReference type="AlphaFoldDB" id="A0A0F9I1W0"/>
<dbReference type="SUPFAM" id="SSF53448">
    <property type="entry name" value="Nucleotide-diphospho-sugar transferases"/>
    <property type="match status" value="1"/>
</dbReference>
<comment type="caution">
    <text evidence="1">The sequence shown here is derived from an EMBL/GenBank/DDBJ whole genome shotgun (WGS) entry which is preliminary data.</text>
</comment>